<organism evidence="4 5">
    <name type="scientific">Pseudalkalibacillus berkeleyi</name>
    <dbReference type="NCBI Taxonomy" id="1069813"/>
    <lineage>
        <taxon>Bacteria</taxon>
        <taxon>Bacillati</taxon>
        <taxon>Bacillota</taxon>
        <taxon>Bacilli</taxon>
        <taxon>Bacillales</taxon>
        <taxon>Fictibacillaceae</taxon>
        <taxon>Pseudalkalibacillus</taxon>
    </lineage>
</organism>
<dbReference type="RefSeq" id="WP_236331967.1">
    <property type="nucleotide sequence ID" value="NZ_JAKIJS010000001.1"/>
</dbReference>
<dbReference type="InterPro" id="IPR020084">
    <property type="entry name" value="NUDIX_hydrolase_CS"/>
</dbReference>
<dbReference type="Gene3D" id="3.90.79.10">
    <property type="entry name" value="Nucleoside Triphosphate Pyrophosphohydrolase"/>
    <property type="match status" value="1"/>
</dbReference>
<dbReference type="InterPro" id="IPR015797">
    <property type="entry name" value="NUDIX_hydrolase-like_dom_sf"/>
</dbReference>
<feature type="domain" description="Nudix hydrolase" evidence="3">
    <location>
        <begin position="1"/>
        <end position="128"/>
    </location>
</feature>
<sequence>MRNSSRVALFHNRSIALMKRFNNGEEYYVFPGGGIENDEDPKETAIREAKEELGVEIKVNDLIHVEHWNGLHHFYTAHILGGEFGTGLGEEFSSSKRGLYQPIWYEIDLLSEIDLRPKSMLTKLQSINKNSHP</sequence>
<dbReference type="CDD" id="cd04669">
    <property type="entry name" value="NUDIX_Hydrolase"/>
    <property type="match status" value="1"/>
</dbReference>
<name>A0ABS9GYY3_9BACL</name>
<keyword evidence="5" id="KW-1185">Reference proteome</keyword>
<protein>
    <submittedName>
        <fullName evidence="4">NUDIX domain-containing protein</fullName>
    </submittedName>
</protein>
<evidence type="ECO:0000256" key="1">
    <source>
        <dbReference type="ARBA" id="ARBA00001946"/>
    </source>
</evidence>
<dbReference type="PROSITE" id="PS00893">
    <property type="entry name" value="NUDIX_BOX"/>
    <property type="match status" value="1"/>
</dbReference>
<comment type="cofactor">
    <cofactor evidence="1">
        <name>Mg(2+)</name>
        <dbReference type="ChEBI" id="CHEBI:18420"/>
    </cofactor>
</comment>
<evidence type="ECO:0000259" key="3">
    <source>
        <dbReference type="PROSITE" id="PS51462"/>
    </source>
</evidence>
<evidence type="ECO:0000256" key="2">
    <source>
        <dbReference type="ARBA" id="ARBA00022801"/>
    </source>
</evidence>
<dbReference type="PANTHER" id="PTHR43046:SF14">
    <property type="entry name" value="MUTT_NUDIX FAMILY PROTEIN"/>
    <property type="match status" value="1"/>
</dbReference>
<dbReference type="InterPro" id="IPR000086">
    <property type="entry name" value="NUDIX_hydrolase_dom"/>
</dbReference>
<dbReference type="EMBL" id="JAKIJS010000001">
    <property type="protein sequence ID" value="MCF6136859.1"/>
    <property type="molecule type" value="Genomic_DNA"/>
</dbReference>
<dbReference type="PROSITE" id="PS51462">
    <property type="entry name" value="NUDIX"/>
    <property type="match status" value="1"/>
</dbReference>
<keyword evidence="2" id="KW-0378">Hydrolase</keyword>
<proteinExistence type="predicted"/>
<evidence type="ECO:0000313" key="5">
    <source>
        <dbReference type="Proteomes" id="UP001649381"/>
    </source>
</evidence>
<evidence type="ECO:0000313" key="4">
    <source>
        <dbReference type="EMBL" id="MCF6136859.1"/>
    </source>
</evidence>
<comment type="caution">
    <text evidence="4">The sequence shown here is derived from an EMBL/GenBank/DDBJ whole genome shotgun (WGS) entry which is preliminary data.</text>
</comment>
<dbReference type="SUPFAM" id="SSF55811">
    <property type="entry name" value="Nudix"/>
    <property type="match status" value="1"/>
</dbReference>
<gene>
    <name evidence="4" type="ORF">L2716_03890</name>
</gene>
<dbReference type="PANTHER" id="PTHR43046">
    <property type="entry name" value="GDP-MANNOSE MANNOSYL HYDROLASE"/>
    <property type="match status" value="1"/>
</dbReference>
<accession>A0ABS9GYY3</accession>
<reference evidence="4 5" key="1">
    <citation type="submission" date="2022-01" db="EMBL/GenBank/DDBJ databases">
        <title>Alkalihalobacillus sp. EGI L200015, a novel bacterium isolated from a salt lake sediment.</title>
        <authorList>
            <person name="Gao L."/>
            <person name="Fang B.-Z."/>
            <person name="Li W.-J."/>
        </authorList>
    </citation>
    <scope>NUCLEOTIDE SEQUENCE [LARGE SCALE GENOMIC DNA]</scope>
    <source>
        <strain evidence="4 5">KCTC 12718</strain>
    </source>
</reference>
<dbReference type="Pfam" id="PF00293">
    <property type="entry name" value="NUDIX"/>
    <property type="match status" value="1"/>
</dbReference>
<dbReference type="Proteomes" id="UP001649381">
    <property type="component" value="Unassembled WGS sequence"/>
</dbReference>